<evidence type="ECO:0000256" key="18">
    <source>
        <dbReference type="PROSITE-ProRule" id="PRU10141"/>
    </source>
</evidence>
<evidence type="ECO:0000256" key="10">
    <source>
        <dbReference type="ARBA" id="ARBA00022741"/>
    </source>
</evidence>
<keyword evidence="15" id="KW-0675">Receptor</keyword>
<evidence type="ECO:0000256" key="11">
    <source>
        <dbReference type="ARBA" id="ARBA00022777"/>
    </source>
</evidence>
<dbReference type="GO" id="GO:0016020">
    <property type="term" value="C:membrane"/>
    <property type="evidence" value="ECO:0007669"/>
    <property type="project" value="UniProtKB-SubCell"/>
</dbReference>
<keyword evidence="10 18" id="KW-0547">Nucleotide-binding</keyword>
<keyword evidence="7 19" id="KW-0812">Transmembrane</keyword>
<dbReference type="EC" id="2.7.11.1" evidence="2"/>
<keyword evidence="3" id="KW-0723">Serine/threonine-protein kinase</keyword>
<keyword evidence="6" id="KW-0808">Transferase</keyword>
<dbReference type="Gene3D" id="3.30.200.20">
    <property type="entry name" value="Phosphorylase Kinase, domain 1"/>
    <property type="match status" value="1"/>
</dbReference>
<evidence type="ECO:0000256" key="4">
    <source>
        <dbReference type="ARBA" id="ARBA00022553"/>
    </source>
</evidence>
<dbReference type="PANTHER" id="PTHR45631:SF202">
    <property type="entry name" value="SENESCENCE-INDUCED RECEPTOR-LIKE SERINE_THREONINE-PROTEIN KINASE"/>
    <property type="match status" value="1"/>
</dbReference>
<dbReference type="GO" id="GO:0004674">
    <property type="term" value="F:protein serine/threonine kinase activity"/>
    <property type="evidence" value="ECO:0007669"/>
    <property type="project" value="UniProtKB-KW"/>
</dbReference>
<evidence type="ECO:0000256" key="12">
    <source>
        <dbReference type="ARBA" id="ARBA00022840"/>
    </source>
</evidence>
<dbReference type="SUPFAM" id="SSF56112">
    <property type="entry name" value="Protein kinase-like (PK-like)"/>
    <property type="match status" value="1"/>
</dbReference>
<dbReference type="PROSITE" id="PS00108">
    <property type="entry name" value="PROTEIN_KINASE_ST"/>
    <property type="match status" value="1"/>
</dbReference>
<dbReference type="SMART" id="SM00220">
    <property type="entry name" value="S_TKc"/>
    <property type="match status" value="1"/>
</dbReference>
<feature type="chain" id="PRO_5043472574" description="non-specific serine/threonine protein kinase" evidence="20">
    <location>
        <begin position="24"/>
        <end position="855"/>
    </location>
</feature>
<evidence type="ECO:0000256" key="3">
    <source>
        <dbReference type="ARBA" id="ARBA00022527"/>
    </source>
</evidence>
<dbReference type="CDD" id="cd14066">
    <property type="entry name" value="STKc_IRAK"/>
    <property type="match status" value="1"/>
</dbReference>
<dbReference type="InterPro" id="IPR024788">
    <property type="entry name" value="Malectin-like_Carb-bd_dom"/>
</dbReference>
<evidence type="ECO:0000256" key="1">
    <source>
        <dbReference type="ARBA" id="ARBA00004167"/>
    </source>
</evidence>
<comment type="subcellular location">
    <subcellularLocation>
        <location evidence="1">Membrane</location>
        <topology evidence="1">Single-pass membrane protein</topology>
    </subcellularLocation>
</comment>
<dbReference type="Gene3D" id="1.10.510.10">
    <property type="entry name" value="Transferase(Phosphotransferase) domain 1"/>
    <property type="match status" value="1"/>
</dbReference>
<gene>
    <name evidence="22" type="ORF">LIER_17268</name>
</gene>
<dbReference type="InterPro" id="IPR032675">
    <property type="entry name" value="LRR_dom_sf"/>
</dbReference>
<dbReference type="InterPro" id="IPR008271">
    <property type="entry name" value="Ser/Thr_kinase_AS"/>
</dbReference>
<keyword evidence="11" id="KW-0418">Kinase</keyword>
<keyword evidence="12 18" id="KW-0067">ATP-binding</keyword>
<evidence type="ECO:0000256" key="19">
    <source>
        <dbReference type="SAM" id="Phobius"/>
    </source>
</evidence>
<feature type="binding site" evidence="18">
    <location>
        <position position="604"/>
    </location>
    <ligand>
        <name>ATP</name>
        <dbReference type="ChEBI" id="CHEBI:30616"/>
    </ligand>
</feature>
<dbReference type="Pfam" id="PF12819">
    <property type="entry name" value="Malectin_like"/>
    <property type="match status" value="1"/>
</dbReference>
<evidence type="ECO:0000256" key="5">
    <source>
        <dbReference type="ARBA" id="ARBA00022614"/>
    </source>
</evidence>
<keyword evidence="5" id="KW-0433">Leucine-rich repeat</keyword>
<dbReference type="Pfam" id="PF00560">
    <property type="entry name" value="LRR_1"/>
    <property type="match status" value="1"/>
</dbReference>
<reference evidence="22 23" key="1">
    <citation type="submission" date="2024-01" db="EMBL/GenBank/DDBJ databases">
        <title>The complete chloroplast genome sequence of Lithospermum erythrorhizon: insights into the phylogenetic relationship among Boraginaceae species and the maternal lineages of purple gromwells.</title>
        <authorList>
            <person name="Okada T."/>
            <person name="Watanabe K."/>
        </authorList>
    </citation>
    <scope>NUCLEOTIDE SEQUENCE [LARGE SCALE GENOMIC DNA]</scope>
</reference>
<sequence>MDAHQFCLLLLLCVLLSEAPIHAQDTQSGFISIDCGTPEGTNYNDSRTGINYISDEGLIDTGEIYPISSVYTSSTLVERAYLNVRSFPEGKRNCYILRPALGKSNKYLIRAIFLYGNYDGKDAFPEFDLHLGVDYWYTVRINDASLYFESEVIHVPSSDTIYICLVNTGKGTPFISSLELRPLNNTMYPTSSGSLSLVGRFDFGNNGFRTVRYKDDIYDRIWLPFVVEDLQTTINTTSTINATITNFFKPPSAVMNTASTPLDPTQPLTFNWLTDSATDRFYIYMHFAELEQLQPNQTREFNIYLNGEIYFRLPINPLYLRPQTLYGNISDTGHTRYSFSLNKTQNSTLPPIINALESFKVVDILHAQTGDQETDAMYIIKSTYKISRNWQGDPCAPQDYVWDGVNCTNNGFSAPKLISLNLSSSGITGSILAVIANLSNLQTLDLSNNKLTGQIPDFLGNLLSLEVLKIDGNSFTGPIPSQLLAKWRDGALSLSVDGLPNNEAVKKKKKGNPVVPIAASFSALFVILIVLAVLWIVRRKRRVLNLTGSQKTSNSNVYSLQTKNNQFTYSEILSITNNCQTVIGRGGFGIVYHGKIDDTEVAVKMFSSASLDEGFKELLSEFNVLINVHHKNLTSLVGYCIDGEHVGIIYELMANGDLKGHLSEKNLYVLSWQDRLQIALDAAQGLEYLHHGINKAIVHRDVKCTNILLDEKFQAKISDFGLSRAYPVETVTHVSTNNIAGTPGYLDPEYQNTGRLTEKSDVYSFGVVILEIITGKPAIMANNPNPPIILKNWVGWTMRQGDVKDIVDPRLMREFKVASAKKAVEIAMACVSPESADRPTMTQVVSVLKECLAMG</sequence>
<evidence type="ECO:0000256" key="2">
    <source>
        <dbReference type="ARBA" id="ARBA00012513"/>
    </source>
</evidence>
<evidence type="ECO:0000256" key="20">
    <source>
        <dbReference type="SAM" id="SignalP"/>
    </source>
</evidence>
<keyword evidence="13 19" id="KW-1133">Transmembrane helix</keyword>
<evidence type="ECO:0000256" key="7">
    <source>
        <dbReference type="ARBA" id="ARBA00022692"/>
    </source>
</evidence>
<evidence type="ECO:0000256" key="8">
    <source>
        <dbReference type="ARBA" id="ARBA00022729"/>
    </source>
</evidence>
<keyword evidence="14 19" id="KW-0472">Membrane</keyword>
<proteinExistence type="predicted"/>
<name>A0AAV3Q9X0_LITER</name>
<dbReference type="Pfam" id="PF07714">
    <property type="entry name" value="PK_Tyr_Ser-Thr"/>
    <property type="match status" value="1"/>
</dbReference>
<comment type="catalytic activity">
    <reaction evidence="17">
        <text>L-seryl-[protein] + ATP = O-phospho-L-seryl-[protein] + ADP + H(+)</text>
        <dbReference type="Rhea" id="RHEA:17989"/>
        <dbReference type="Rhea" id="RHEA-COMP:9863"/>
        <dbReference type="Rhea" id="RHEA-COMP:11604"/>
        <dbReference type="ChEBI" id="CHEBI:15378"/>
        <dbReference type="ChEBI" id="CHEBI:29999"/>
        <dbReference type="ChEBI" id="CHEBI:30616"/>
        <dbReference type="ChEBI" id="CHEBI:83421"/>
        <dbReference type="ChEBI" id="CHEBI:456216"/>
        <dbReference type="EC" id="2.7.11.1"/>
    </reaction>
</comment>
<evidence type="ECO:0000313" key="22">
    <source>
        <dbReference type="EMBL" id="GAA0160795.1"/>
    </source>
</evidence>
<dbReference type="FunFam" id="3.80.10.10:FF:000129">
    <property type="entry name" value="Leucine-rich repeat receptor-like kinase"/>
    <property type="match status" value="1"/>
</dbReference>
<dbReference type="GO" id="GO:0005524">
    <property type="term" value="F:ATP binding"/>
    <property type="evidence" value="ECO:0007669"/>
    <property type="project" value="UniProtKB-UniRule"/>
</dbReference>
<dbReference type="FunFam" id="1.10.510.10:FF:000146">
    <property type="entry name" value="LRR receptor-like serine/threonine-protein kinase IOS1"/>
    <property type="match status" value="1"/>
</dbReference>
<evidence type="ECO:0000256" key="9">
    <source>
        <dbReference type="ARBA" id="ARBA00022737"/>
    </source>
</evidence>
<feature type="domain" description="Protein kinase" evidence="21">
    <location>
        <begin position="577"/>
        <end position="852"/>
    </location>
</feature>
<accession>A0AAV3Q9X0</accession>
<keyword evidence="23" id="KW-1185">Reference proteome</keyword>
<comment type="catalytic activity">
    <reaction evidence="16">
        <text>L-threonyl-[protein] + ATP = O-phospho-L-threonyl-[protein] + ADP + H(+)</text>
        <dbReference type="Rhea" id="RHEA:46608"/>
        <dbReference type="Rhea" id="RHEA-COMP:11060"/>
        <dbReference type="Rhea" id="RHEA-COMP:11605"/>
        <dbReference type="ChEBI" id="CHEBI:15378"/>
        <dbReference type="ChEBI" id="CHEBI:30013"/>
        <dbReference type="ChEBI" id="CHEBI:30616"/>
        <dbReference type="ChEBI" id="CHEBI:61977"/>
        <dbReference type="ChEBI" id="CHEBI:456216"/>
        <dbReference type="EC" id="2.7.11.1"/>
    </reaction>
</comment>
<evidence type="ECO:0000313" key="23">
    <source>
        <dbReference type="Proteomes" id="UP001454036"/>
    </source>
</evidence>
<dbReference type="InterPro" id="IPR001611">
    <property type="entry name" value="Leu-rich_rpt"/>
</dbReference>
<dbReference type="InterPro" id="IPR000719">
    <property type="entry name" value="Prot_kinase_dom"/>
</dbReference>
<feature type="signal peptide" evidence="20">
    <location>
        <begin position="1"/>
        <end position="23"/>
    </location>
</feature>
<keyword evidence="4" id="KW-0597">Phosphoprotein</keyword>
<evidence type="ECO:0000256" key="15">
    <source>
        <dbReference type="ARBA" id="ARBA00023170"/>
    </source>
</evidence>
<dbReference type="AlphaFoldDB" id="A0AAV3Q9X0"/>
<dbReference type="PROSITE" id="PS00107">
    <property type="entry name" value="PROTEIN_KINASE_ATP"/>
    <property type="match status" value="1"/>
</dbReference>
<evidence type="ECO:0000259" key="21">
    <source>
        <dbReference type="PROSITE" id="PS50011"/>
    </source>
</evidence>
<evidence type="ECO:0000256" key="17">
    <source>
        <dbReference type="ARBA" id="ARBA00048679"/>
    </source>
</evidence>
<evidence type="ECO:0000256" key="16">
    <source>
        <dbReference type="ARBA" id="ARBA00047899"/>
    </source>
</evidence>
<dbReference type="Proteomes" id="UP001454036">
    <property type="component" value="Unassembled WGS sequence"/>
</dbReference>
<dbReference type="Gene3D" id="3.80.10.10">
    <property type="entry name" value="Ribonuclease Inhibitor"/>
    <property type="match status" value="1"/>
</dbReference>
<keyword evidence="9" id="KW-0677">Repeat</keyword>
<keyword evidence="8 20" id="KW-0732">Signal</keyword>
<evidence type="ECO:0000256" key="13">
    <source>
        <dbReference type="ARBA" id="ARBA00022989"/>
    </source>
</evidence>
<dbReference type="InterPro" id="IPR011009">
    <property type="entry name" value="Kinase-like_dom_sf"/>
</dbReference>
<dbReference type="PROSITE" id="PS51450">
    <property type="entry name" value="LRR"/>
    <property type="match status" value="1"/>
</dbReference>
<dbReference type="InterPro" id="IPR001245">
    <property type="entry name" value="Ser-Thr/Tyr_kinase_cat_dom"/>
</dbReference>
<comment type="caution">
    <text evidence="22">The sequence shown here is derived from an EMBL/GenBank/DDBJ whole genome shotgun (WGS) entry which is preliminary data.</text>
</comment>
<dbReference type="PANTHER" id="PTHR45631">
    <property type="entry name" value="OS07G0107800 PROTEIN-RELATED"/>
    <property type="match status" value="1"/>
</dbReference>
<dbReference type="InterPro" id="IPR017441">
    <property type="entry name" value="Protein_kinase_ATP_BS"/>
</dbReference>
<feature type="transmembrane region" description="Helical" evidence="19">
    <location>
        <begin position="514"/>
        <end position="537"/>
    </location>
</feature>
<dbReference type="EMBL" id="BAABME010003994">
    <property type="protein sequence ID" value="GAA0160795.1"/>
    <property type="molecule type" value="Genomic_DNA"/>
</dbReference>
<dbReference type="PROSITE" id="PS50011">
    <property type="entry name" value="PROTEIN_KINASE_DOM"/>
    <property type="match status" value="1"/>
</dbReference>
<dbReference type="SUPFAM" id="SSF52058">
    <property type="entry name" value="L domain-like"/>
    <property type="match status" value="1"/>
</dbReference>
<protein>
    <recommendedName>
        <fullName evidence="2">non-specific serine/threonine protein kinase</fullName>
        <ecNumber evidence="2">2.7.11.1</ecNumber>
    </recommendedName>
</protein>
<evidence type="ECO:0000256" key="14">
    <source>
        <dbReference type="ARBA" id="ARBA00023136"/>
    </source>
</evidence>
<organism evidence="22 23">
    <name type="scientific">Lithospermum erythrorhizon</name>
    <name type="common">Purple gromwell</name>
    <name type="synonym">Lithospermum officinale var. erythrorhizon</name>
    <dbReference type="NCBI Taxonomy" id="34254"/>
    <lineage>
        <taxon>Eukaryota</taxon>
        <taxon>Viridiplantae</taxon>
        <taxon>Streptophyta</taxon>
        <taxon>Embryophyta</taxon>
        <taxon>Tracheophyta</taxon>
        <taxon>Spermatophyta</taxon>
        <taxon>Magnoliopsida</taxon>
        <taxon>eudicotyledons</taxon>
        <taxon>Gunneridae</taxon>
        <taxon>Pentapetalae</taxon>
        <taxon>asterids</taxon>
        <taxon>lamiids</taxon>
        <taxon>Boraginales</taxon>
        <taxon>Boraginaceae</taxon>
        <taxon>Boraginoideae</taxon>
        <taxon>Lithospermeae</taxon>
        <taxon>Lithospermum</taxon>
    </lineage>
</organism>
<evidence type="ECO:0000256" key="6">
    <source>
        <dbReference type="ARBA" id="ARBA00022679"/>
    </source>
</evidence>